<sequence length="587" mass="65135">MIRLVLMGWLGLWASLMSQAQVVDCQTIGFEDGSFGGWERWTGEFSPYLFPLPYRLEPGSLHDFNGQYGHTITSVGDGYDPNVKERIPVVAPGSRHSVRLGDLDVGGFLDQLRTSFVVPIDKPLLRYQIAVVLQNPNHRPDQQPGFSLVVRTLNGDTIRCGYYEAVATNRTAGFIYQPSDEPSERLIYRNWTSHVLDLRAYVGQTLRLEVTAHDCSEGGHFGYAYFDAQCLATSISASSVCTPQGRQIRLAAPPGFDQYLWNTGDTTATVSVSPQLGTTYWVDLQSRSVLNPSCQTSLRLNYRVEQLQFPTVQQVRVCAGESYRVEDSLYTQPGTYHHAFHRPWGCDSLLITELIVLPTPSSTQQVTLCAGSQLVLGDSVYSQSGVYLNRFVRAAPLCDSLVTTQLLIRQIDLVPPRDTLIMQGDSIQVGVNPSIGTNYTYRWSPESGLSCPTCPITWASPSQPTLYQLAVSIPSTNCQTSYPLHVDVLACLLAVPTSFTPNGDGINDSFNVVLNPCLGRIRQLSIYNRWGQLIFHQELTSSLEKLFSWDGKYKGELVQTGVYGYQLTLESPTGKMSRHTGALTVIR</sequence>
<dbReference type="RefSeq" id="WP_093835343.1">
    <property type="nucleotide sequence ID" value="NZ_FOLQ01000056.1"/>
</dbReference>
<feature type="chain" id="PRO_5011658471" evidence="1">
    <location>
        <begin position="21"/>
        <end position="587"/>
    </location>
</feature>
<proteinExistence type="predicted"/>
<dbReference type="NCBIfam" id="TIGR04131">
    <property type="entry name" value="Bac_Flav_CTERM"/>
    <property type="match status" value="1"/>
</dbReference>
<dbReference type="AlphaFoldDB" id="A0A1I2I5B8"/>
<accession>A0A1I2I5B8</accession>
<dbReference type="STRING" id="662367.SAMN05216167_1564"/>
<name>A0A1I2I5B8_9BACT</name>
<evidence type="ECO:0000313" key="3">
    <source>
        <dbReference type="Proteomes" id="UP000198598"/>
    </source>
</evidence>
<gene>
    <name evidence="2" type="ORF">SAMN05216167_1564</name>
</gene>
<dbReference type="Proteomes" id="UP000198598">
    <property type="component" value="Unassembled WGS sequence"/>
</dbReference>
<keyword evidence="3" id="KW-1185">Reference proteome</keyword>
<evidence type="ECO:0000313" key="2">
    <source>
        <dbReference type="EMBL" id="SFF36848.1"/>
    </source>
</evidence>
<protein>
    <submittedName>
        <fullName evidence="2">Gliding motility-associated C-terminal domain-containing protein</fullName>
    </submittedName>
</protein>
<dbReference type="Pfam" id="PF13585">
    <property type="entry name" value="CHU_C"/>
    <property type="match status" value="1"/>
</dbReference>
<evidence type="ECO:0000256" key="1">
    <source>
        <dbReference type="SAM" id="SignalP"/>
    </source>
</evidence>
<reference evidence="2 3" key="1">
    <citation type="submission" date="2016-10" db="EMBL/GenBank/DDBJ databases">
        <authorList>
            <person name="de Groot N.N."/>
        </authorList>
    </citation>
    <scope>NUCLEOTIDE SEQUENCE [LARGE SCALE GENOMIC DNA]</scope>
    <source>
        <strain evidence="2 3">DSM 26130</strain>
    </source>
</reference>
<dbReference type="OrthoDB" id="1490014at2"/>
<feature type="signal peptide" evidence="1">
    <location>
        <begin position="1"/>
        <end position="20"/>
    </location>
</feature>
<keyword evidence="1" id="KW-0732">Signal</keyword>
<dbReference type="InterPro" id="IPR026341">
    <property type="entry name" value="T9SS_type_B"/>
</dbReference>
<organism evidence="2 3">
    <name type="scientific">Spirosoma endophyticum</name>
    <dbReference type="NCBI Taxonomy" id="662367"/>
    <lineage>
        <taxon>Bacteria</taxon>
        <taxon>Pseudomonadati</taxon>
        <taxon>Bacteroidota</taxon>
        <taxon>Cytophagia</taxon>
        <taxon>Cytophagales</taxon>
        <taxon>Cytophagaceae</taxon>
        <taxon>Spirosoma</taxon>
    </lineage>
</organism>
<dbReference type="EMBL" id="FOLQ01000056">
    <property type="protein sequence ID" value="SFF36848.1"/>
    <property type="molecule type" value="Genomic_DNA"/>
</dbReference>